<keyword evidence="1" id="KW-0812">Transmembrane</keyword>
<keyword evidence="1" id="KW-0472">Membrane</keyword>
<organism evidence="2 3">
    <name type="scientific">Aphanomyces invadans</name>
    <dbReference type="NCBI Taxonomy" id="157072"/>
    <lineage>
        <taxon>Eukaryota</taxon>
        <taxon>Sar</taxon>
        <taxon>Stramenopiles</taxon>
        <taxon>Oomycota</taxon>
        <taxon>Saprolegniomycetes</taxon>
        <taxon>Saprolegniales</taxon>
        <taxon>Verrucalvaceae</taxon>
        <taxon>Aphanomyces</taxon>
    </lineage>
</organism>
<proteinExistence type="predicted"/>
<dbReference type="Proteomes" id="UP000285060">
    <property type="component" value="Unassembled WGS sequence"/>
</dbReference>
<protein>
    <submittedName>
        <fullName evidence="2">Uncharacterized protein</fullName>
    </submittedName>
</protein>
<evidence type="ECO:0000313" key="3">
    <source>
        <dbReference type="Proteomes" id="UP000285060"/>
    </source>
</evidence>
<gene>
    <name evidence="2" type="ORF">DYB32_010667</name>
</gene>
<keyword evidence="3" id="KW-1185">Reference proteome</keyword>
<evidence type="ECO:0000256" key="1">
    <source>
        <dbReference type="SAM" id="Phobius"/>
    </source>
</evidence>
<evidence type="ECO:0000313" key="2">
    <source>
        <dbReference type="EMBL" id="RHY16213.1"/>
    </source>
</evidence>
<keyword evidence="1" id="KW-1133">Transmembrane helix</keyword>
<name>A0A418AFF0_9STRA</name>
<accession>A0A418AFF0</accession>
<dbReference type="AlphaFoldDB" id="A0A418AFF0"/>
<reference evidence="2 3" key="1">
    <citation type="submission" date="2018-08" db="EMBL/GenBank/DDBJ databases">
        <title>Aphanomyces genome sequencing and annotation.</title>
        <authorList>
            <person name="Minardi D."/>
            <person name="Oidtmann B."/>
            <person name="Van Der Giezen M."/>
            <person name="Studholme D.J."/>
        </authorList>
    </citation>
    <scope>NUCLEOTIDE SEQUENCE [LARGE SCALE GENOMIC DNA]</scope>
    <source>
        <strain evidence="2 3">NJM0002</strain>
    </source>
</reference>
<dbReference type="VEuPathDB" id="FungiDB:H310_12532"/>
<dbReference type="EMBL" id="QUSY01003786">
    <property type="protein sequence ID" value="RHY16213.1"/>
    <property type="molecule type" value="Genomic_DNA"/>
</dbReference>
<comment type="caution">
    <text evidence="2">The sequence shown here is derived from an EMBL/GenBank/DDBJ whole genome shotgun (WGS) entry which is preliminary data.</text>
</comment>
<feature type="transmembrane region" description="Helical" evidence="1">
    <location>
        <begin position="50"/>
        <end position="70"/>
    </location>
</feature>
<sequence length="82" mass="9242">MASAAVPEECVDCKNDPDAIKYLNLMNAFTPIEWSCKVEFGIRTHWFRSWFTVARGGNSFVLCLVVVLVLNDHGALLKAKWP</sequence>